<dbReference type="Pfam" id="PF00248">
    <property type="entry name" value="Aldo_ket_red"/>
    <property type="match status" value="1"/>
</dbReference>
<dbReference type="GO" id="GO:0005829">
    <property type="term" value="C:cytosol"/>
    <property type="evidence" value="ECO:0007669"/>
    <property type="project" value="UniProtKB-ARBA"/>
</dbReference>
<evidence type="ECO:0000313" key="4">
    <source>
        <dbReference type="Proteomes" id="UP000585638"/>
    </source>
</evidence>
<dbReference type="GO" id="GO:0016491">
    <property type="term" value="F:oxidoreductase activity"/>
    <property type="evidence" value="ECO:0007669"/>
    <property type="project" value="UniProtKB-KW"/>
</dbReference>
<protein>
    <submittedName>
        <fullName evidence="3">Aryl-alcohol dehydrogenase-like predicted oxidoreductase</fullName>
    </submittedName>
</protein>
<gene>
    <name evidence="3" type="ORF">BJ998_003706</name>
</gene>
<dbReference type="Gene3D" id="3.20.20.100">
    <property type="entry name" value="NADP-dependent oxidoreductase domain"/>
    <property type="match status" value="1"/>
</dbReference>
<dbReference type="SUPFAM" id="SSF51430">
    <property type="entry name" value="NAD(P)-linked oxidoreductase"/>
    <property type="match status" value="1"/>
</dbReference>
<dbReference type="PANTHER" id="PTHR43364">
    <property type="entry name" value="NADH-SPECIFIC METHYLGLYOXAL REDUCTASE-RELATED"/>
    <property type="match status" value="1"/>
</dbReference>
<dbReference type="AlphaFoldDB" id="A0A7W9KHH2"/>
<dbReference type="FunFam" id="3.20.20.100:FF:000004">
    <property type="entry name" value="Oxidoreductase, aldo/keto reductase"/>
    <property type="match status" value="1"/>
</dbReference>
<dbReference type="Proteomes" id="UP000585638">
    <property type="component" value="Unassembled WGS sequence"/>
</dbReference>
<keyword evidence="1" id="KW-0560">Oxidoreductase</keyword>
<sequence>MEYRKLGGSGCAVSALALGTMTFGAATDEAGAYAQLDEFAAAGGTLLDTADVYVGGLSETIVGKWLASRPNEVTDSIVIATKGRFPTAEGDPNAVGLSRRHLDIALNASLRRLGVDAIDLYQVHAWDPITPLVETLEFLDNAVRAGKIRYYGLSNFTGWQVQKAVDLAEARGFVKPVTLQPQYSLLCREIEWEIVPACASTDLGLLPWSPLAGGLLTGKYQRGAEAPADTRLADARIGSFFAPRTAEQRTWDVIETVQAIAAEREVTAAQVALAWVKGRPQVSSVIIGARTHEQFTDNLAAADLVLTEKEMDRLNAASEVPIDYPYGGMALGQRNRVIAGGWGR</sequence>
<keyword evidence="4" id="KW-1185">Reference proteome</keyword>
<name>A0A7W9KHH2_9PSEU</name>
<organism evidence="3 4">
    <name type="scientific">Kutzneria kofuensis</name>
    <dbReference type="NCBI Taxonomy" id="103725"/>
    <lineage>
        <taxon>Bacteria</taxon>
        <taxon>Bacillati</taxon>
        <taxon>Actinomycetota</taxon>
        <taxon>Actinomycetes</taxon>
        <taxon>Pseudonocardiales</taxon>
        <taxon>Pseudonocardiaceae</taxon>
        <taxon>Kutzneria</taxon>
    </lineage>
</organism>
<evidence type="ECO:0000259" key="2">
    <source>
        <dbReference type="Pfam" id="PF00248"/>
    </source>
</evidence>
<proteinExistence type="predicted"/>
<dbReference type="RefSeq" id="WP_184863305.1">
    <property type="nucleotide sequence ID" value="NZ_BAAAWY010000004.1"/>
</dbReference>
<evidence type="ECO:0000313" key="3">
    <source>
        <dbReference type="EMBL" id="MBB5892510.1"/>
    </source>
</evidence>
<accession>A0A7W9KHH2</accession>
<evidence type="ECO:0000256" key="1">
    <source>
        <dbReference type="ARBA" id="ARBA00023002"/>
    </source>
</evidence>
<dbReference type="InterPro" id="IPR023210">
    <property type="entry name" value="NADP_OxRdtase_dom"/>
</dbReference>
<dbReference type="InterPro" id="IPR050523">
    <property type="entry name" value="AKR_Detox_Biosynth"/>
</dbReference>
<feature type="domain" description="NADP-dependent oxidoreductase" evidence="2">
    <location>
        <begin position="16"/>
        <end position="318"/>
    </location>
</feature>
<dbReference type="InterPro" id="IPR036812">
    <property type="entry name" value="NAD(P)_OxRdtase_dom_sf"/>
</dbReference>
<comment type="caution">
    <text evidence="3">The sequence shown here is derived from an EMBL/GenBank/DDBJ whole genome shotgun (WGS) entry which is preliminary data.</text>
</comment>
<reference evidence="3 4" key="1">
    <citation type="submission" date="2020-08" db="EMBL/GenBank/DDBJ databases">
        <title>Sequencing the genomes of 1000 actinobacteria strains.</title>
        <authorList>
            <person name="Klenk H.-P."/>
        </authorList>
    </citation>
    <scope>NUCLEOTIDE SEQUENCE [LARGE SCALE GENOMIC DNA]</scope>
    <source>
        <strain evidence="3 4">DSM 43851</strain>
    </source>
</reference>
<dbReference type="EMBL" id="JACHIR010000001">
    <property type="protein sequence ID" value="MBB5892510.1"/>
    <property type="molecule type" value="Genomic_DNA"/>
</dbReference>
<dbReference type="PANTHER" id="PTHR43364:SF4">
    <property type="entry name" value="NAD(P)-LINKED OXIDOREDUCTASE SUPERFAMILY PROTEIN"/>
    <property type="match status" value="1"/>
</dbReference>